<protein>
    <recommendedName>
        <fullName evidence="3">GIY-YIG domain-containing protein</fullName>
    </recommendedName>
</protein>
<dbReference type="CDD" id="cd10446">
    <property type="entry name" value="GIY-YIG_unchar_1"/>
    <property type="match status" value="1"/>
</dbReference>
<dbReference type="SUPFAM" id="SSF82771">
    <property type="entry name" value="GIY-YIG endonuclease"/>
    <property type="match status" value="1"/>
</dbReference>
<dbReference type="InterPro" id="IPR035901">
    <property type="entry name" value="GIY-YIG_endonuc_sf"/>
</dbReference>
<evidence type="ECO:0000313" key="2">
    <source>
        <dbReference type="Proteomes" id="UP000036176"/>
    </source>
</evidence>
<reference evidence="1 2" key="1">
    <citation type="journal article" date="2015" name="Genome Biol. Evol.">
        <title>Characterization of Three Mycobacterium spp. with Potential Use in Bioremediation by Genome Sequencing and Comparative Genomics.</title>
        <authorList>
            <person name="Das S."/>
            <person name="Pettersson B.M."/>
            <person name="Behra P.R."/>
            <person name="Ramesh M."/>
            <person name="Dasgupta S."/>
            <person name="Bhattacharya A."/>
            <person name="Kirsebom L.A."/>
        </authorList>
    </citation>
    <scope>NUCLEOTIDE SEQUENCE [LARGE SCALE GENOMIC DNA]</scope>
    <source>
        <strain evidence="1 2">DSM 44219</strain>
    </source>
</reference>
<proteinExistence type="predicted"/>
<gene>
    <name evidence="1" type="ORF">MCHUDSM44219_01985</name>
</gene>
<dbReference type="EMBL" id="JYNX01000032">
    <property type="protein sequence ID" value="KMO80935.1"/>
    <property type="molecule type" value="Genomic_DNA"/>
</dbReference>
<keyword evidence="2" id="KW-1185">Reference proteome</keyword>
<dbReference type="Proteomes" id="UP000036176">
    <property type="component" value="Unassembled WGS sequence"/>
</dbReference>
<name>A0A0J6WCH8_MYCCU</name>
<evidence type="ECO:0000313" key="1">
    <source>
        <dbReference type="EMBL" id="KMO80935.1"/>
    </source>
</evidence>
<evidence type="ECO:0008006" key="3">
    <source>
        <dbReference type="Google" id="ProtNLM"/>
    </source>
</evidence>
<accession>A0A0J6WCH8</accession>
<dbReference type="PATRIC" id="fig|1800.3.peg.1990"/>
<organism evidence="1 2">
    <name type="scientific">Mycolicibacterium chubuense</name>
    <name type="common">Mycobacterium chubuense</name>
    <dbReference type="NCBI Taxonomy" id="1800"/>
    <lineage>
        <taxon>Bacteria</taxon>
        <taxon>Bacillati</taxon>
        <taxon>Actinomycetota</taxon>
        <taxon>Actinomycetes</taxon>
        <taxon>Mycobacteriales</taxon>
        <taxon>Mycobacteriaceae</taxon>
        <taxon>Mycolicibacterium</taxon>
    </lineage>
</organism>
<sequence>MAKDVTKSIGSLRLMTAIPLRSLIGELDPAECKLHCAVFNGTDHPIDVLARSWDEWVAWNRWRGTRDDFNRQYIFSLARDRNDPSRWLFGGAFEVLARRPTPGEGSYDIALREDLMGAFVKRLVVQFKPPGRAVRLNMETHLHQIEVVSILEQPYAGEAFPGHDRINHTLRVLEVAVKQDWHDWRGALQNMKGVYVIHDQETGQPYVGSAYGDTGIWARLCEYVDSLHGGNVALRELVGQKGPDYARANLRFALLEFWSMRAADEDVLRRESYWKDVLLSRRFGLNRN</sequence>
<comment type="caution">
    <text evidence="1">The sequence shown here is derived from an EMBL/GenBank/DDBJ whole genome shotgun (WGS) entry which is preliminary data.</text>
</comment>
<dbReference type="Gene3D" id="3.40.1440.10">
    <property type="entry name" value="GIY-YIG endonuclease"/>
    <property type="match status" value="1"/>
</dbReference>
<dbReference type="AlphaFoldDB" id="A0A0J6WCH8"/>